<comment type="caution">
    <text evidence="3">The sequence shown here is derived from an EMBL/GenBank/DDBJ whole genome shotgun (WGS) entry which is preliminary data.</text>
</comment>
<name>A0AAI9EAJ9_9PEZI</name>
<dbReference type="EMBL" id="CAVMBE010000023">
    <property type="protein sequence ID" value="CAK4007519.1"/>
    <property type="molecule type" value="Genomic_DNA"/>
</dbReference>
<proteinExistence type="predicted"/>
<sequence>METPEGLTPAATSAQSEKHTQALQATTNDVAREATVEQRVGAIEKRERHIRRSPQKAQELAQDPQHPDRVLMDMERAYYKSPTEFEKSIKPGEIEDLKRQVRNAKAQADRLSRQHEALIQEHNHIQRKYDTSKLDHKKTKRDLGDEIVRLTKLNDKQQDQLRSTQNNLEAKRLEVLNVRMRNSELETRNAFLESERLRFRGSINDSKIEGHGRQSSLIPVPAAYKSTGPYPEAATHHYAQSTVSSRARAGSHSVNIEVEPARPSTLLGIGRKLFASIATASGIPRPRPVGVVTISDTSSPADSTAMSDLTLPSPALEASPVFPLAAPEPIRPSKRTLSPALHKMMDRITSPAASDASSVSPGPEMTQGYYGKEDYLARGPMPSAPLFVTPELPFARAVGEGIYRPAPPKNMTPLTRQSSTIEYVRPSLARKASYASVDDDGDVWHSDNRSMVDDIEEEEQVPEEKYSQGFKRAIKASWPYLKPEDRKIYSKAFL</sequence>
<feature type="region of interest" description="Disordered" evidence="2">
    <location>
        <begin position="1"/>
        <end position="66"/>
    </location>
</feature>
<feature type="compositionally biased region" description="Polar residues" evidence="2">
    <location>
        <begin position="10"/>
        <end position="29"/>
    </location>
</feature>
<evidence type="ECO:0000256" key="1">
    <source>
        <dbReference type="SAM" id="Coils"/>
    </source>
</evidence>
<evidence type="ECO:0000256" key="2">
    <source>
        <dbReference type="SAM" id="MobiDB-lite"/>
    </source>
</evidence>
<accession>A0AAI9EAJ9</accession>
<keyword evidence="4" id="KW-1185">Reference proteome</keyword>
<evidence type="ECO:0000313" key="3">
    <source>
        <dbReference type="EMBL" id="CAK4007519.1"/>
    </source>
</evidence>
<dbReference type="AlphaFoldDB" id="A0AAI9EAJ9"/>
<evidence type="ECO:0000313" key="4">
    <source>
        <dbReference type="Proteomes" id="UP001296104"/>
    </source>
</evidence>
<protein>
    <submittedName>
        <fullName evidence="3">Uncharacterized protein</fullName>
    </submittedName>
</protein>
<feature type="compositionally biased region" description="Basic and acidic residues" evidence="2">
    <location>
        <begin position="30"/>
        <end position="47"/>
    </location>
</feature>
<gene>
    <name evidence="3" type="ORF">LECACI_7A004341</name>
</gene>
<feature type="coiled-coil region" evidence="1">
    <location>
        <begin position="94"/>
        <end position="174"/>
    </location>
</feature>
<organism evidence="3 4">
    <name type="scientific">Lecanosticta acicola</name>
    <dbReference type="NCBI Taxonomy" id="111012"/>
    <lineage>
        <taxon>Eukaryota</taxon>
        <taxon>Fungi</taxon>
        <taxon>Dikarya</taxon>
        <taxon>Ascomycota</taxon>
        <taxon>Pezizomycotina</taxon>
        <taxon>Dothideomycetes</taxon>
        <taxon>Dothideomycetidae</taxon>
        <taxon>Mycosphaerellales</taxon>
        <taxon>Mycosphaerellaceae</taxon>
        <taxon>Lecanosticta</taxon>
    </lineage>
</organism>
<keyword evidence="1" id="KW-0175">Coiled coil</keyword>
<dbReference type="Proteomes" id="UP001296104">
    <property type="component" value="Unassembled WGS sequence"/>
</dbReference>
<reference evidence="3" key="1">
    <citation type="submission" date="2023-11" db="EMBL/GenBank/DDBJ databases">
        <authorList>
            <person name="Alioto T."/>
            <person name="Alioto T."/>
            <person name="Gomez Garrido J."/>
        </authorList>
    </citation>
    <scope>NUCLEOTIDE SEQUENCE</scope>
</reference>